<accession>A0A9P6FZZ6</accession>
<evidence type="ECO:0000256" key="3">
    <source>
        <dbReference type="ARBA" id="ARBA00005470"/>
    </source>
</evidence>
<name>A0A9P6FZZ6_9FUNG</name>
<evidence type="ECO:0000256" key="5">
    <source>
        <dbReference type="ARBA" id="ARBA00023242"/>
    </source>
</evidence>
<dbReference type="PANTHER" id="PTHR48208:SF2">
    <property type="entry name" value="CENTROMERE PROTEIN I"/>
    <property type="match status" value="1"/>
</dbReference>
<dbReference type="GO" id="GO:0034080">
    <property type="term" value="P:CENP-A containing chromatin assembly"/>
    <property type="evidence" value="ECO:0007669"/>
    <property type="project" value="TreeGrafter"/>
</dbReference>
<dbReference type="Proteomes" id="UP000780801">
    <property type="component" value="Unassembled WGS sequence"/>
</dbReference>
<evidence type="ECO:0000313" key="7">
    <source>
        <dbReference type="EMBL" id="KAF9583775.1"/>
    </source>
</evidence>
<protein>
    <submittedName>
        <fullName evidence="7">Uncharacterized protein</fullName>
    </submittedName>
</protein>
<dbReference type="Pfam" id="PF07778">
    <property type="entry name" value="CENP-I"/>
    <property type="match status" value="1"/>
</dbReference>
<dbReference type="InterPro" id="IPR012485">
    <property type="entry name" value="CENP-I"/>
</dbReference>
<dbReference type="PANTHER" id="PTHR48208">
    <property type="entry name" value="CENTROMERE PROTEIN I"/>
    <property type="match status" value="1"/>
</dbReference>
<keyword evidence="4" id="KW-0158">Chromosome</keyword>
<dbReference type="EMBL" id="JAABOA010000595">
    <property type="protein sequence ID" value="KAF9583775.1"/>
    <property type="molecule type" value="Genomic_DNA"/>
</dbReference>
<evidence type="ECO:0000256" key="6">
    <source>
        <dbReference type="ARBA" id="ARBA00023328"/>
    </source>
</evidence>
<dbReference type="GO" id="GO:0000070">
    <property type="term" value="P:mitotic sister chromatid segregation"/>
    <property type="evidence" value="ECO:0007669"/>
    <property type="project" value="TreeGrafter"/>
</dbReference>
<evidence type="ECO:0000256" key="2">
    <source>
        <dbReference type="ARBA" id="ARBA00004584"/>
    </source>
</evidence>
<comment type="similarity">
    <text evidence="3">Belongs to the CENP-I/CTF3 family.</text>
</comment>
<keyword evidence="5" id="KW-0539">Nucleus</keyword>
<reference evidence="7" key="1">
    <citation type="journal article" date="2020" name="Fungal Divers.">
        <title>Resolving the Mortierellaceae phylogeny through synthesis of multi-gene phylogenetics and phylogenomics.</title>
        <authorList>
            <person name="Vandepol N."/>
            <person name="Liber J."/>
            <person name="Desiro A."/>
            <person name="Na H."/>
            <person name="Kennedy M."/>
            <person name="Barry K."/>
            <person name="Grigoriev I.V."/>
            <person name="Miller A.N."/>
            <person name="O'Donnell K."/>
            <person name="Stajich J.E."/>
            <person name="Bonito G."/>
        </authorList>
    </citation>
    <scope>NUCLEOTIDE SEQUENCE</scope>
    <source>
        <strain evidence="7">KOD1015</strain>
    </source>
</reference>
<dbReference type="OrthoDB" id="6347512at2759"/>
<organism evidence="7 8">
    <name type="scientific">Lunasporangiospora selenospora</name>
    <dbReference type="NCBI Taxonomy" id="979761"/>
    <lineage>
        <taxon>Eukaryota</taxon>
        <taxon>Fungi</taxon>
        <taxon>Fungi incertae sedis</taxon>
        <taxon>Mucoromycota</taxon>
        <taxon>Mortierellomycotina</taxon>
        <taxon>Mortierellomycetes</taxon>
        <taxon>Mortierellales</taxon>
        <taxon>Mortierellaceae</taxon>
        <taxon>Lunasporangiospora</taxon>
    </lineage>
</organism>
<evidence type="ECO:0000313" key="8">
    <source>
        <dbReference type="Proteomes" id="UP000780801"/>
    </source>
</evidence>
<evidence type="ECO:0000256" key="1">
    <source>
        <dbReference type="ARBA" id="ARBA00004123"/>
    </source>
</evidence>
<comment type="caution">
    <text evidence="7">The sequence shown here is derived from an EMBL/GenBank/DDBJ whole genome shotgun (WGS) entry which is preliminary data.</text>
</comment>
<gene>
    <name evidence="7" type="ORF">BGW38_008575</name>
</gene>
<dbReference type="AlphaFoldDB" id="A0A9P6FZZ6"/>
<evidence type="ECO:0000256" key="4">
    <source>
        <dbReference type="ARBA" id="ARBA00022454"/>
    </source>
</evidence>
<sequence>MCVFDLFDSRTKLHQLYGVAFHYLTFETLRPHLCHLLYYLTTRDDVKIFRIRKLLELQINVGKEPPLLGLLYTYRSYFPNLILAPLPTTNRITFKCPDEATATLIQELQEKWSILSTDTYHEIPLDGSKAPISKLGAKRQKLSHSSIPDTLSIYNKGPNVNSLPLSQITSLDSLVGHLDSLTLPDQVSSILSSRLLQHVLCLQPSQAVVERISYWLEQELMDLWYWTEKTELTKKRFSTLLAKVVEVTTTIKDILPVIEKFLVSFIRVWDGVEHRKEIFTLLTYIRPRSYEEIYVNYFKPLHKIFHYMGPIWKSELILCYTGLLKRWAQINWKDFITFGNEPGLSEEAVDVLCRLFSSMRTDVDYMQMIRSFIEHVDSISSTALEMEHDHISVQHGVLSFFDLVSSLTGTHQLPLAVVVPDSTIVYRCYLSDNGMAISRICRVIYQYKQAFEAFEHEQQMEYERLIQLSLEEHAREHGEDSEKDPEVPVPPEVPGYSRDYVIQFNSLVMDICNFIWRNRAFNKTDKNARGFLVDSNTVGHVRQVCADGGLAVNNMLSLTHSAAFAGFSARFLSTLEDQYNIPAEKRLRAPASNPALKDMMANGGLNIAFEDYRVQYLDYLEQEGFEGVCRFLYDCITNLVQRKLQSLEMQRQERSLEMQRQERSFEMQHQEQSRDI</sequence>
<dbReference type="GO" id="GO:0000939">
    <property type="term" value="C:inner kinetochore"/>
    <property type="evidence" value="ECO:0007669"/>
    <property type="project" value="TreeGrafter"/>
</dbReference>
<keyword evidence="8" id="KW-1185">Reference proteome</keyword>
<proteinExistence type="inferred from homology"/>
<dbReference type="GO" id="GO:0005634">
    <property type="term" value="C:nucleus"/>
    <property type="evidence" value="ECO:0007669"/>
    <property type="project" value="UniProtKB-SubCell"/>
</dbReference>
<comment type="subcellular location">
    <subcellularLocation>
        <location evidence="2">Chromosome</location>
        <location evidence="2">Centromere</location>
    </subcellularLocation>
    <subcellularLocation>
        <location evidence="1">Nucleus</location>
    </subcellularLocation>
</comment>
<keyword evidence="6" id="KW-0137">Centromere</keyword>